<sequence length="735" mass="75180">MSSAMESGPASVAASSPAGHLVGPGGAPSANPAINGSSPGRGPPPPAAASNQAPAAGTGAKDWPSFPFFHHLIIPPLEGQAPTSDPSATGASPQAQAQAFGQTTPSTPAAPAAAPAAPAPGSDDTRQPQQPQPQEALLVISPGAFLPTESFRPLAAAIQAAAPGLRLWVGVLHCDLMALGQRYADPALPAMSEAGFKALVRNIEAAGGYSALLTQLVAQAEAAGFTPKREGPARIGNMVLLCQSAGCVGYESLSYKVAAATVVLASTLHPLDYARGRTTLSLEAWPRPLMHVVGELDGQMRWFWAAPYLAEAAALATKFGARHVATHKPVVVVPEVNHAATSSGVVRAERGDIGGPATAPYEEATRALAAPIAAFLTCHLSHNAEARSKAEDALLSTVAASAAFAAPYTSLLGLGDTAAPFTQAAAAAAAAAGKQAAATAGLPPATPPQSACRAGGLVAGGCRTAGQASSNAMLPGVVAAAERDAAALQLAVLTALPEEARRLLCVVASVHTSVETFLYTQPLIHALGDGRWLLNIHVLPFYRSSESERPNLTPQAPEYWLKFKCAAFVAAFLGLPEPCSYPTPLPADLNRGTLEAALAAAPAEVAARYREHGRAMEFGGDMDALAPGPDGKLPGSPEAFVRTSRIAYAFPPPPAAGHGHSQQHSAGGPPALPPTAGTSVRVSSPYVLSPPPADVSRLPVSAARMMGPFYTKLISPGMAMEWVWVDCLRQADTPW</sequence>
<dbReference type="OrthoDB" id="528424at2759"/>
<dbReference type="KEGG" id="cre:CHLRE_02g095500v5"/>
<feature type="region of interest" description="Disordered" evidence="1">
    <location>
        <begin position="76"/>
        <end position="132"/>
    </location>
</feature>
<dbReference type="AlphaFoldDB" id="A0A2K3E1X2"/>
<name>A0A2K3E1X2_CHLRE</name>
<dbReference type="ExpressionAtlas" id="A0A2K3E1X2">
    <property type="expression patterns" value="differential"/>
</dbReference>
<gene>
    <name evidence="2" type="ORF">CHLRE_02g095500v5</name>
</gene>
<feature type="compositionally biased region" description="Low complexity" evidence="1">
    <location>
        <begin position="109"/>
        <end position="120"/>
    </location>
</feature>
<evidence type="ECO:0000256" key="1">
    <source>
        <dbReference type="SAM" id="MobiDB-lite"/>
    </source>
</evidence>
<dbReference type="EMBL" id="CM008963">
    <property type="protein sequence ID" value="PNW86785.1"/>
    <property type="molecule type" value="Genomic_DNA"/>
</dbReference>
<proteinExistence type="predicted"/>
<feature type="compositionally biased region" description="Low complexity" evidence="1">
    <location>
        <begin position="656"/>
        <end position="678"/>
    </location>
</feature>
<feature type="region of interest" description="Disordered" evidence="1">
    <location>
        <begin position="1"/>
        <end position="62"/>
    </location>
</feature>
<accession>A0A2K3E1X2</accession>
<dbReference type="InParanoid" id="A0A2K3E1X2"/>
<evidence type="ECO:0000313" key="3">
    <source>
        <dbReference type="Proteomes" id="UP000006906"/>
    </source>
</evidence>
<evidence type="ECO:0000313" key="2">
    <source>
        <dbReference type="EMBL" id="PNW86785.1"/>
    </source>
</evidence>
<dbReference type="Proteomes" id="UP000006906">
    <property type="component" value="Chromosome 2"/>
</dbReference>
<feature type="compositionally biased region" description="Low complexity" evidence="1">
    <location>
        <begin position="7"/>
        <end position="19"/>
    </location>
</feature>
<feature type="compositionally biased region" description="Polar residues" evidence="1">
    <location>
        <begin position="81"/>
        <end position="107"/>
    </location>
</feature>
<dbReference type="Gramene" id="PNW86785">
    <property type="protein sequence ID" value="PNW86785"/>
    <property type="gene ID" value="CHLRE_02g095500v5"/>
</dbReference>
<feature type="region of interest" description="Disordered" evidence="1">
    <location>
        <begin position="652"/>
        <end position="686"/>
    </location>
</feature>
<dbReference type="RefSeq" id="XP_042927256.1">
    <property type="nucleotide sequence ID" value="XM_043059622.1"/>
</dbReference>
<organism evidence="2 3">
    <name type="scientific">Chlamydomonas reinhardtii</name>
    <name type="common">Chlamydomonas smithii</name>
    <dbReference type="NCBI Taxonomy" id="3055"/>
    <lineage>
        <taxon>Eukaryota</taxon>
        <taxon>Viridiplantae</taxon>
        <taxon>Chlorophyta</taxon>
        <taxon>core chlorophytes</taxon>
        <taxon>Chlorophyceae</taxon>
        <taxon>CS clade</taxon>
        <taxon>Chlamydomonadales</taxon>
        <taxon>Chlamydomonadaceae</taxon>
        <taxon>Chlamydomonas</taxon>
    </lineage>
</organism>
<protein>
    <submittedName>
        <fullName evidence="2">Uncharacterized protein</fullName>
    </submittedName>
</protein>
<dbReference type="GeneID" id="5725404"/>
<keyword evidence="3" id="KW-1185">Reference proteome</keyword>
<reference evidence="2 3" key="1">
    <citation type="journal article" date="2007" name="Science">
        <title>The Chlamydomonas genome reveals the evolution of key animal and plant functions.</title>
        <authorList>
            <person name="Merchant S.S."/>
            <person name="Prochnik S.E."/>
            <person name="Vallon O."/>
            <person name="Harris E.H."/>
            <person name="Karpowicz S.J."/>
            <person name="Witman G.B."/>
            <person name="Terry A."/>
            <person name="Salamov A."/>
            <person name="Fritz-Laylin L.K."/>
            <person name="Marechal-Drouard L."/>
            <person name="Marshall W.F."/>
            <person name="Qu L.H."/>
            <person name="Nelson D.R."/>
            <person name="Sanderfoot A.A."/>
            <person name="Spalding M.H."/>
            <person name="Kapitonov V.V."/>
            <person name="Ren Q."/>
            <person name="Ferris P."/>
            <person name="Lindquist E."/>
            <person name="Shapiro H."/>
            <person name="Lucas S.M."/>
            <person name="Grimwood J."/>
            <person name="Schmutz J."/>
            <person name="Cardol P."/>
            <person name="Cerutti H."/>
            <person name="Chanfreau G."/>
            <person name="Chen C.L."/>
            <person name="Cognat V."/>
            <person name="Croft M.T."/>
            <person name="Dent R."/>
            <person name="Dutcher S."/>
            <person name="Fernandez E."/>
            <person name="Fukuzawa H."/>
            <person name="Gonzalez-Ballester D."/>
            <person name="Gonzalez-Halphen D."/>
            <person name="Hallmann A."/>
            <person name="Hanikenne M."/>
            <person name="Hippler M."/>
            <person name="Inwood W."/>
            <person name="Jabbari K."/>
            <person name="Kalanon M."/>
            <person name="Kuras R."/>
            <person name="Lefebvre P.A."/>
            <person name="Lemaire S.D."/>
            <person name="Lobanov A.V."/>
            <person name="Lohr M."/>
            <person name="Manuell A."/>
            <person name="Meier I."/>
            <person name="Mets L."/>
            <person name="Mittag M."/>
            <person name="Mittelmeier T."/>
            <person name="Moroney J.V."/>
            <person name="Moseley J."/>
            <person name="Napoli C."/>
            <person name="Nedelcu A.M."/>
            <person name="Niyogi K."/>
            <person name="Novoselov S.V."/>
            <person name="Paulsen I.T."/>
            <person name="Pazour G."/>
            <person name="Purton S."/>
            <person name="Ral J.P."/>
            <person name="Riano-Pachon D.M."/>
            <person name="Riekhof W."/>
            <person name="Rymarquis L."/>
            <person name="Schroda M."/>
            <person name="Stern D."/>
            <person name="Umen J."/>
            <person name="Willows R."/>
            <person name="Wilson N."/>
            <person name="Zimmer S.L."/>
            <person name="Allmer J."/>
            <person name="Balk J."/>
            <person name="Bisova K."/>
            <person name="Chen C.J."/>
            <person name="Elias M."/>
            <person name="Gendler K."/>
            <person name="Hauser C."/>
            <person name="Lamb M.R."/>
            <person name="Ledford H."/>
            <person name="Long J.C."/>
            <person name="Minagawa J."/>
            <person name="Page M.D."/>
            <person name="Pan J."/>
            <person name="Pootakham W."/>
            <person name="Roje S."/>
            <person name="Rose A."/>
            <person name="Stahlberg E."/>
            <person name="Terauchi A.M."/>
            <person name="Yang P."/>
            <person name="Ball S."/>
            <person name="Bowler C."/>
            <person name="Dieckmann C.L."/>
            <person name="Gladyshev V.N."/>
            <person name="Green P."/>
            <person name="Jorgensen R."/>
            <person name="Mayfield S."/>
            <person name="Mueller-Roeber B."/>
            <person name="Rajamani S."/>
            <person name="Sayre R.T."/>
            <person name="Brokstein P."/>
            <person name="Dubchak I."/>
            <person name="Goodstein D."/>
            <person name="Hornick L."/>
            <person name="Huang Y.W."/>
            <person name="Jhaveri J."/>
            <person name="Luo Y."/>
            <person name="Martinez D."/>
            <person name="Ngau W.C."/>
            <person name="Otillar B."/>
            <person name="Poliakov A."/>
            <person name="Porter A."/>
            <person name="Szajkowski L."/>
            <person name="Werner G."/>
            <person name="Zhou K."/>
            <person name="Grigoriev I.V."/>
            <person name="Rokhsar D.S."/>
            <person name="Grossman A.R."/>
        </authorList>
    </citation>
    <scope>NUCLEOTIDE SEQUENCE [LARGE SCALE GENOMIC DNA]</scope>
    <source>
        <strain evidence="3">CC-503</strain>
    </source>
</reference>
<feature type="compositionally biased region" description="Low complexity" evidence="1">
    <location>
        <begin position="48"/>
        <end position="60"/>
    </location>
</feature>